<dbReference type="InterPro" id="IPR051568">
    <property type="entry name" value="LZTR1/Attractin"/>
</dbReference>
<sequence length="336" mass="38016">MRFLILCLDLDGAGTILGECLYIFGGRVQGSGRIYANDLWKYDPTRNSWEELIAADPSHMPCKRHNHSCVVEMDAIYVFGGQTDSNAYLGDFWRFDLNTRQWTELATSQPRHSHSALKHGRSMMIFGGRTGLEPAVYSNEILVYDFDSNAWRSLYSMDDQNPAAVAPHPRSYTSIVQCGEYLVVFGGYWWDGKEHYFDDTFGFSLNSHKWVKLSPLGDEPVPHSRNRHGILSLPVADRGSMSGMIIFGGNFYSNRKGTDKFFDDAWLFGSLVGEESSLTSGRWSKVTLLGDVPCPRGHPTWVEDDQVAGRSWMFGGEADRKRFNDLYEVRVDVTNS</sequence>
<dbReference type="AlphaFoldDB" id="A0A197JIM4"/>
<dbReference type="PANTHER" id="PTHR46376">
    <property type="entry name" value="LEUCINE-ZIPPER-LIKE TRANSCRIPTIONAL REGULATOR 1"/>
    <property type="match status" value="1"/>
</dbReference>
<organism evidence="3 4">
    <name type="scientific">Linnemannia elongata AG-77</name>
    <dbReference type="NCBI Taxonomy" id="1314771"/>
    <lineage>
        <taxon>Eukaryota</taxon>
        <taxon>Fungi</taxon>
        <taxon>Fungi incertae sedis</taxon>
        <taxon>Mucoromycota</taxon>
        <taxon>Mortierellomycotina</taxon>
        <taxon>Mortierellomycetes</taxon>
        <taxon>Mortierellales</taxon>
        <taxon>Mortierellaceae</taxon>
        <taxon>Linnemannia</taxon>
    </lineage>
</organism>
<accession>A0A197JIM4</accession>
<keyword evidence="1" id="KW-0880">Kelch repeat</keyword>
<evidence type="ECO:0000313" key="4">
    <source>
        <dbReference type="Proteomes" id="UP000078512"/>
    </source>
</evidence>
<dbReference type="PANTHER" id="PTHR46376:SF1">
    <property type="entry name" value="LEUCINE-ZIPPER-LIKE TRANSCRIPTIONAL REGULATOR 1"/>
    <property type="match status" value="1"/>
</dbReference>
<dbReference type="SUPFAM" id="SSF117281">
    <property type="entry name" value="Kelch motif"/>
    <property type="match status" value="1"/>
</dbReference>
<evidence type="ECO:0000256" key="2">
    <source>
        <dbReference type="ARBA" id="ARBA00022737"/>
    </source>
</evidence>
<dbReference type="EMBL" id="KV442098">
    <property type="protein sequence ID" value="OAQ24224.1"/>
    <property type="molecule type" value="Genomic_DNA"/>
</dbReference>
<gene>
    <name evidence="3" type="ORF">K457DRAFT_24276</name>
</gene>
<dbReference type="GO" id="GO:0005794">
    <property type="term" value="C:Golgi apparatus"/>
    <property type="evidence" value="ECO:0007669"/>
    <property type="project" value="TreeGrafter"/>
</dbReference>
<dbReference type="Pfam" id="PF24681">
    <property type="entry name" value="Kelch_KLHDC2_KLHL20_DRC7"/>
    <property type="match status" value="1"/>
</dbReference>
<evidence type="ECO:0000256" key="1">
    <source>
        <dbReference type="ARBA" id="ARBA00022441"/>
    </source>
</evidence>
<dbReference type="InterPro" id="IPR006652">
    <property type="entry name" value="Kelch_1"/>
</dbReference>
<name>A0A197JIM4_9FUNG</name>
<dbReference type="STRING" id="1314771.A0A197JIM4"/>
<keyword evidence="4" id="KW-1185">Reference proteome</keyword>
<protein>
    <submittedName>
        <fullName evidence="3">Galactose oxidase</fullName>
    </submittedName>
</protein>
<keyword evidence="2" id="KW-0677">Repeat</keyword>
<dbReference type="SMART" id="SM00612">
    <property type="entry name" value="Kelch"/>
    <property type="match status" value="3"/>
</dbReference>
<dbReference type="Proteomes" id="UP000078512">
    <property type="component" value="Unassembled WGS sequence"/>
</dbReference>
<dbReference type="OrthoDB" id="45365at2759"/>
<evidence type="ECO:0000313" key="3">
    <source>
        <dbReference type="EMBL" id="OAQ24224.1"/>
    </source>
</evidence>
<proteinExistence type="predicted"/>
<dbReference type="InterPro" id="IPR015915">
    <property type="entry name" value="Kelch-typ_b-propeller"/>
</dbReference>
<reference evidence="3 4" key="1">
    <citation type="submission" date="2016-05" db="EMBL/GenBank/DDBJ databases">
        <title>Genome sequencing reveals origins of a unique bacterial endosymbiosis in the earliest lineages of terrestrial Fungi.</title>
        <authorList>
            <consortium name="DOE Joint Genome Institute"/>
            <person name="Uehling J."/>
            <person name="Gryganskyi A."/>
            <person name="Hameed K."/>
            <person name="Tschaplinski T."/>
            <person name="Misztal P."/>
            <person name="Wu S."/>
            <person name="Desiro A."/>
            <person name="Vande Pol N."/>
            <person name="Du Z.-Y."/>
            <person name="Zienkiewicz A."/>
            <person name="Zienkiewicz K."/>
            <person name="Morin E."/>
            <person name="Tisserant E."/>
            <person name="Splivallo R."/>
            <person name="Hainaut M."/>
            <person name="Henrissat B."/>
            <person name="Ohm R."/>
            <person name="Kuo A."/>
            <person name="Yan J."/>
            <person name="Lipzen A."/>
            <person name="Nolan M."/>
            <person name="Labutti K."/>
            <person name="Barry K."/>
            <person name="Goldstein A."/>
            <person name="Labbe J."/>
            <person name="Schadt C."/>
            <person name="Tuskan G."/>
            <person name="Grigoriev I."/>
            <person name="Martin F."/>
            <person name="Vilgalys R."/>
            <person name="Bonito G."/>
        </authorList>
    </citation>
    <scope>NUCLEOTIDE SEQUENCE [LARGE SCALE GENOMIC DNA]</scope>
    <source>
        <strain evidence="3 4">AG-77</strain>
    </source>
</reference>
<dbReference type="Gene3D" id="2.120.10.80">
    <property type="entry name" value="Kelch-type beta propeller"/>
    <property type="match status" value="2"/>
</dbReference>